<dbReference type="Pfam" id="PF12697">
    <property type="entry name" value="Abhydrolase_6"/>
    <property type="match status" value="1"/>
</dbReference>
<name>A0ABU7L7R4_9NOCA</name>
<sequence>MSTFVLLPGAGSDSWYWHRVVPLLAQRGHTAMPVDLPYGDDQADQRTYADIVVAAILGAERPLIVVGQSMSAFTAVLVAECVPVDELILVAPMIPAPGESPGLWWGNVGHEEAKRTQDVLDERDPDAAPDPLELFFHDVPTELRDEAFSREETRLSEKAFEPQWDAVRWPDVPVRVIAGRNDRLFPLPFLTRLANHRLGVEPETVDSGHLPALACPSELAELLLERR</sequence>
<dbReference type="GO" id="GO:0016787">
    <property type="term" value="F:hydrolase activity"/>
    <property type="evidence" value="ECO:0007669"/>
    <property type="project" value="UniProtKB-KW"/>
</dbReference>
<feature type="domain" description="AB hydrolase-1" evidence="1">
    <location>
        <begin position="4"/>
        <end position="221"/>
    </location>
</feature>
<keyword evidence="3" id="KW-1185">Reference proteome</keyword>
<dbReference type="Proteomes" id="UP001336020">
    <property type="component" value="Unassembled WGS sequence"/>
</dbReference>
<organism evidence="2 3">
    <name type="scientific">Rhodococcus artemisiae</name>
    <dbReference type="NCBI Taxonomy" id="714159"/>
    <lineage>
        <taxon>Bacteria</taxon>
        <taxon>Bacillati</taxon>
        <taxon>Actinomycetota</taxon>
        <taxon>Actinomycetes</taxon>
        <taxon>Mycobacteriales</taxon>
        <taxon>Nocardiaceae</taxon>
        <taxon>Rhodococcus</taxon>
    </lineage>
</organism>
<dbReference type="RefSeq" id="WP_330132830.1">
    <property type="nucleotide sequence ID" value="NZ_JAUTXY010000003.1"/>
</dbReference>
<evidence type="ECO:0000313" key="2">
    <source>
        <dbReference type="EMBL" id="MEE2057580.1"/>
    </source>
</evidence>
<dbReference type="SUPFAM" id="SSF53474">
    <property type="entry name" value="alpha/beta-Hydrolases"/>
    <property type="match status" value="1"/>
</dbReference>
<comment type="caution">
    <text evidence="2">The sequence shown here is derived from an EMBL/GenBank/DDBJ whole genome shotgun (WGS) entry which is preliminary data.</text>
</comment>
<accession>A0ABU7L7R4</accession>
<dbReference type="PANTHER" id="PTHR37017:SF11">
    <property type="entry name" value="ESTERASE_LIPASE_THIOESTERASE DOMAIN-CONTAINING PROTEIN"/>
    <property type="match status" value="1"/>
</dbReference>
<keyword evidence="2" id="KW-0378">Hydrolase</keyword>
<reference evidence="2 3" key="1">
    <citation type="submission" date="2023-07" db="EMBL/GenBank/DDBJ databases">
        <authorList>
            <person name="Girao M."/>
            <person name="Carvalho M.F."/>
        </authorList>
    </citation>
    <scope>NUCLEOTIDE SEQUENCE [LARGE SCALE GENOMIC DNA]</scope>
    <source>
        <strain evidence="2 3">YIM65754</strain>
    </source>
</reference>
<dbReference type="InterPro" id="IPR029058">
    <property type="entry name" value="AB_hydrolase_fold"/>
</dbReference>
<evidence type="ECO:0000259" key="1">
    <source>
        <dbReference type="Pfam" id="PF12697"/>
    </source>
</evidence>
<dbReference type="InterPro" id="IPR000073">
    <property type="entry name" value="AB_hydrolase_1"/>
</dbReference>
<dbReference type="EMBL" id="JAUTXY010000003">
    <property type="protein sequence ID" value="MEE2057580.1"/>
    <property type="molecule type" value="Genomic_DNA"/>
</dbReference>
<evidence type="ECO:0000313" key="3">
    <source>
        <dbReference type="Proteomes" id="UP001336020"/>
    </source>
</evidence>
<protein>
    <submittedName>
        <fullName evidence="2">Alpha/beta fold hydrolase</fullName>
    </submittedName>
</protein>
<dbReference type="InterPro" id="IPR052897">
    <property type="entry name" value="Sec-Metab_Biosynth_Hydrolase"/>
</dbReference>
<proteinExistence type="predicted"/>
<dbReference type="PANTHER" id="PTHR37017">
    <property type="entry name" value="AB HYDROLASE-1 DOMAIN-CONTAINING PROTEIN-RELATED"/>
    <property type="match status" value="1"/>
</dbReference>
<gene>
    <name evidence="2" type="ORF">Q7514_08565</name>
</gene>
<dbReference type="Gene3D" id="3.40.50.1820">
    <property type="entry name" value="alpha/beta hydrolase"/>
    <property type="match status" value="1"/>
</dbReference>